<sequence>MTRKAKLLLGALAAIGIAELWHGPVGAAADVRTDMEREARSLLDYYELPGVTARMDDAPLTRRIILKGPADDFQRRALVELVGELPGVNDVRWDPDSPVINNFPRRAAPAAGGPR</sequence>
<dbReference type="RefSeq" id="WP_168067771.1">
    <property type="nucleotide sequence ID" value="NZ_JAATJC010000001.1"/>
</dbReference>
<dbReference type="AlphaFoldDB" id="A0A7X5Y590"/>
<name>A0A7X5Y590_9SPHN</name>
<keyword evidence="2" id="KW-1185">Reference proteome</keyword>
<evidence type="ECO:0008006" key="3">
    <source>
        <dbReference type="Google" id="ProtNLM"/>
    </source>
</evidence>
<organism evidence="1 2">
    <name type="scientific">Sphingomonas kaistensis</name>
    <dbReference type="NCBI Taxonomy" id="298708"/>
    <lineage>
        <taxon>Bacteria</taxon>
        <taxon>Pseudomonadati</taxon>
        <taxon>Pseudomonadota</taxon>
        <taxon>Alphaproteobacteria</taxon>
        <taxon>Sphingomonadales</taxon>
        <taxon>Sphingomonadaceae</taxon>
        <taxon>Sphingomonas</taxon>
    </lineage>
</organism>
<comment type="caution">
    <text evidence="1">The sequence shown here is derived from an EMBL/GenBank/DDBJ whole genome shotgun (WGS) entry which is preliminary data.</text>
</comment>
<proteinExistence type="predicted"/>
<gene>
    <name evidence="1" type="ORF">GGQ97_000818</name>
</gene>
<protein>
    <recommendedName>
        <fullName evidence="3">BON domain-containing protein</fullName>
    </recommendedName>
</protein>
<evidence type="ECO:0000313" key="2">
    <source>
        <dbReference type="Proteomes" id="UP000558192"/>
    </source>
</evidence>
<accession>A0A7X5Y590</accession>
<dbReference type="EMBL" id="JAATJC010000001">
    <property type="protein sequence ID" value="NJC05025.1"/>
    <property type="molecule type" value="Genomic_DNA"/>
</dbReference>
<evidence type="ECO:0000313" key="1">
    <source>
        <dbReference type="EMBL" id="NJC05025.1"/>
    </source>
</evidence>
<dbReference type="Proteomes" id="UP000558192">
    <property type="component" value="Unassembled WGS sequence"/>
</dbReference>
<reference evidence="1 2" key="1">
    <citation type="submission" date="2020-03" db="EMBL/GenBank/DDBJ databases">
        <title>Genomic Encyclopedia of Type Strains, Phase IV (KMG-IV): sequencing the most valuable type-strain genomes for metagenomic binning, comparative biology and taxonomic classification.</title>
        <authorList>
            <person name="Goeker M."/>
        </authorList>
    </citation>
    <scope>NUCLEOTIDE SEQUENCE [LARGE SCALE GENOMIC DNA]</scope>
    <source>
        <strain evidence="1 2">DSM 16846</strain>
    </source>
</reference>